<evidence type="ECO:0000313" key="3">
    <source>
        <dbReference type="Proteomes" id="UP001321749"/>
    </source>
</evidence>
<protein>
    <submittedName>
        <fullName evidence="2">Uncharacterized protein</fullName>
    </submittedName>
</protein>
<dbReference type="AlphaFoldDB" id="A0AAV9HEE4"/>
<feature type="region of interest" description="Disordered" evidence="1">
    <location>
        <begin position="1"/>
        <end position="25"/>
    </location>
</feature>
<feature type="compositionally biased region" description="Basic and acidic residues" evidence="1">
    <location>
        <begin position="10"/>
        <end position="25"/>
    </location>
</feature>
<keyword evidence="3" id="KW-1185">Reference proteome</keyword>
<name>A0AAV9HEE4_9PEZI</name>
<comment type="caution">
    <text evidence="2">The sequence shown here is derived from an EMBL/GenBank/DDBJ whole genome shotgun (WGS) entry which is preliminary data.</text>
</comment>
<proteinExistence type="predicted"/>
<sequence>MLFMTGNRRKQLDVQGSRRKEGWRKEMSCVKGAEDEDRLGETSDKRKGASLDCAPTTRFFFPEHCTQQFLADACPHSAQTTLHSMRGHMDAPQALSLKLRSGFGIFCGSRLRWVVPPTVRDASRHVPPSERQAGKSNWPFAGNFCFLAQGSSPFTGLVAHYSKVGPILPGACDRTLTPSIEYKGGFTPADASPDSGIEPLHGFSNSGPQLSTAEVLPACDTLDR</sequence>
<evidence type="ECO:0000256" key="1">
    <source>
        <dbReference type="SAM" id="MobiDB-lite"/>
    </source>
</evidence>
<accession>A0AAV9HEE4</accession>
<reference evidence="2" key="1">
    <citation type="journal article" date="2023" name="Mol. Phylogenet. Evol.">
        <title>Genome-scale phylogeny and comparative genomics of the fungal order Sordariales.</title>
        <authorList>
            <person name="Hensen N."/>
            <person name="Bonometti L."/>
            <person name="Westerberg I."/>
            <person name="Brannstrom I.O."/>
            <person name="Guillou S."/>
            <person name="Cros-Aarteil S."/>
            <person name="Calhoun S."/>
            <person name="Haridas S."/>
            <person name="Kuo A."/>
            <person name="Mondo S."/>
            <person name="Pangilinan J."/>
            <person name="Riley R."/>
            <person name="LaButti K."/>
            <person name="Andreopoulos B."/>
            <person name="Lipzen A."/>
            <person name="Chen C."/>
            <person name="Yan M."/>
            <person name="Daum C."/>
            <person name="Ng V."/>
            <person name="Clum A."/>
            <person name="Steindorff A."/>
            <person name="Ohm R.A."/>
            <person name="Martin F."/>
            <person name="Silar P."/>
            <person name="Natvig D.O."/>
            <person name="Lalanne C."/>
            <person name="Gautier V."/>
            <person name="Ament-Velasquez S.L."/>
            <person name="Kruys A."/>
            <person name="Hutchinson M.I."/>
            <person name="Powell A.J."/>
            <person name="Barry K."/>
            <person name="Miller A.N."/>
            <person name="Grigoriev I.V."/>
            <person name="Debuchy R."/>
            <person name="Gladieux P."/>
            <person name="Hiltunen Thoren M."/>
            <person name="Johannesson H."/>
        </authorList>
    </citation>
    <scope>NUCLEOTIDE SEQUENCE</scope>
    <source>
        <strain evidence="2">PSN324</strain>
    </source>
</reference>
<gene>
    <name evidence="2" type="ORF">QBC42DRAFT_312919</name>
</gene>
<evidence type="ECO:0000313" key="2">
    <source>
        <dbReference type="EMBL" id="KAK4459063.1"/>
    </source>
</evidence>
<dbReference type="EMBL" id="MU865047">
    <property type="protein sequence ID" value="KAK4459063.1"/>
    <property type="molecule type" value="Genomic_DNA"/>
</dbReference>
<reference evidence="2" key="2">
    <citation type="submission" date="2023-06" db="EMBL/GenBank/DDBJ databases">
        <authorList>
            <consortium name="Lawrence Berkeley National Laboratory"/>
            <person name="Mondo S.J."/>
            <person name="Hensen N."/>
            <person name="Bonometti L."/>
            <person name="Westerberg I."/>
            <person name="Brannstrom I.O."/>
            <person name="Guillou S."/>
            <person name="Cros-Aarteil S."/>
            <person name="Calhoun S."/>
            <person name="Haridas S."/>
            <person name="Kuo A."/>
            <person name="Pangilinan J."/>
            <person name="Riley R."/>
            <person name="Labutti K."/>
            <person name="Andreopoulos B."/>
            <person name="Lipzen A."/>
            <person name="Chen C."/>
            <person name="Yanf M."/>
            <person name="Daum C."/>
            <person name="Ng V."/>
            <person name="Clum A."/>
            <person name="Steindorff A."/>
            <person name="Ohm R."/>
            <person name="Martin F."/>
            <person name="Silar P."/>
            <person name="Natvig D."/>
            <person name="Lalanne C."/>
            <person name="Gautier V."/>
            <person name="Ament-Velasquez S.L."/>
            <person name="Kruys A."/>
            <person name="Hutchinson M.I."/>
            <person name="Powell A.J."/>
            <person name="Barry K."/>
            <person name="Miller A.N."/>
            <person name="Grigoriev I.V."/>
            <person name="Debuchy R."/>
            <person name="Gladieux P."/>
            <person name="Thoren M.H."/>
            <person name="Johannesson H."/>
        </authorList>
    </citation>
    <scope>NUCLEOTIDE SEQUENCE</scope>
    <source>
        <strain evidence="2">PSN324</strain>
    </source>
</reference>
<organism evidence="2 3">
    <name type="scientific">Cladorrhinum samala</name>
    <dbReference type="NCBI Taxonomy" id="585594"/>
    <lineage>
        <taxon>Eukaryota</taxon>
        <taxon>Fungi</taxon>
        <taxon>Dikarya</taxon>
        <taxon>Ascomycota</taxon>
        <taxon>Pezizomycotina</taxon>
        <taxon>Sordariomycetes</taxon>
        <taxon>Sordariomycetidae</taxon>
        <taxon>Sordariales</taxon>
        <taxon>Podosporaceae</taxon>
        <taxon>Cladorrhinum</taxon>
    </lineage>
</organism>
<dbReference type="Proteomes" id="UP001321749">
    <property type="component" value="Unassembled WGS sequence"/>
</dbReference>